<dbReference type="RefSeq" id="WP_128115673.1">
    <property type="nucleotide sequence ID" value="NZ_UAQM01000011.1"/>
</dbReference>
<evidence type="ECO:0000313" key="1">
    <source>
        <dbReference type="EMBL" id="SPU44283.1"/>
    </source>
</evidence>
<protein>
    <submittedName>
        <fullName evidence="1">Uncharacterized protein</fullName>
    </submittedName>
</protein>
<dbReference type="AlphaFoldDB" id="A0A2X1AHF2"/>
<proteinExistence type="predicted"/>
<evidence type="ECO:0000313" key="2">
    <source>
        <dbReference type="Proteomes" id="UP000250358"/>
    </source>
</evidence>
<organism evidence="1 2">
    <name type="scientific">Brevundimonas diminuta</name>
    <name type="common">Pseudomonas diminuta</name>
    <dbReference type="NCBI Taxonomy" id="293"/>
    <lineage>
        <taxon>Bacteria</taxon>
        <taxon>Pseudomonadati</taxon>
        <taxon>Pseudomonadota</taxon>
        <taxon>Alphaproteobacteria</taxon>
        <taxon>Caulobacterales</taxon>
        <taxon>Caulobacteraceae</taxon>
        <taxon>Brevundimonas</taxon>
    </lineage>
</organism>
<name>A0A2X1AHF2_BREDI</name>
<sequence length="117" mass="12824">MGEIEKAVLIWMSEGETGLSSMSLARETAGLPHPDRGAWGAISAPSDPADLRRCRLLIEAVPQARQAVDSLAEKHDGWRGLAAAWDEINRLYDEEAAGGWKNRAHPTYSAMKRALNQ</sequence>
<dbReference type="EMBL" id="UAQM01000011">
    <property type="protein sequence ID" value="SPU44283.1"/>
    <property type="molecule type" value="Genomic_DNA"/>
</dbReference>
<reference evidence="1 2" key="1">
    <citation type="submission" date="2018-06" db="EMBL/GenBank/DDBJ databases">
        <authorList>
            <consortium name="Pathogen Informatics"/>
            <person name="Doyle S."/>
        </authorList>
    </citation>
    <scope>NUCLEOTIDE SEQUENCE [LARGE SCALE GENOMIC DNA]</scope>
    <source>
        <strain evidence="1 2">NCTC11165</strain>
    </source>
</reference>
<dbReference type="Proteomes" id="UP000250358">
    <property type="component" value="Unassembled WGS sequence"/>
</dbReference>
<gene>
    <name evidence="1" type="ORF">NCTC11165_01685</name>
</gene>
<accession>A0A2X1AHF2</accession>